<reference evidence="2 3" key="1">
    <citation type="submission" date="2019-06" db="EMBL/GenBank/DDBJ databases">
        <authorList>
            <person name="Broberg M."/>
        </authorList>
    </citation>
    <scope>NUCLEOTIDE SEQUENCE [LARGE SCALE GENOMIC DNA]</scope>
</reference>
<feature type="transmembrane region" description="Helical" evidence="1">
    <location>
        <begin position="134"/>
        <end position="158"/>
    </location>
</feature>
<organism evidence="2 3">
    <name type="scientific">Bionectria ochroleuca</name>
    <name type="common">Gliocladium roseum</name>
    <dbReference type="NCBI Taxonomy" id="29856"/>
    <lineage>
        <taxon>Eukaryota</taxon>
        <taxon>Fungi</taxon>
        <taxon>Dikarya</taxon>
        <taxon>Ascomycota</taxon>
        <taxon>Pezizomycotina</taxon>
        <taxon>Sordariomycetes</taxon>
        <taxon>Hypocreomycetidae</taxon>
        <taxon>Hypocreales</taxon>
        <taxon>Bionectriaceae</taxon>
        <taxon>Clonostachys</taxon>
    </lineage>
</organism>
<keyword evidence="1" id="KW-0472">Membrane</keyword>
<keyword evidence="3" id="KW-1185">Reference proteome</keyword>
<sequence length="674" mass="74836">MASHTNFYINPDHVHLGGWTNWNGNTASGGQITMGKNQADLLNIFIGIFLVFVGAGLWKLIAFFGFDFNRRHHEKKQQEGEPIQECLDGLFHQQQTVLRNGGSDIAIGVAHFNLWKAWRGGIFNAAVVMRTWPVIAVAFFTFTFFLVALPFTTALVLLDHQGDEILVKSPNCGFWAANLLDDDLTATAALTNSSLEAVSYVDNCYEGVAESSLCDRFLTRRSLPIVGQTNAECPFDKKMCLSQDKTPGFYITTEVLDSHEDFGINAPPDGRIKLQRMTTCAPLAVSDFSEVIDGTLPDEQITAVDFGPAIAEGTNYTHGTSNYQVVSPPDYYLRAYWNMVMNSSSYSATFSPIQELQRTDADVTVIFLNNNLIPVQGTQGPCRDPFFSATQRELKLNPGYYWPDNALTAIGCADQYIFGNPITREWTQPGSIGDATGNTTFVKGLTKRQAAAYSTLAWSLGQAGGISTVIAHLETEALRAKKYPGVFLGFQNPIPNDQWKREVEYWFKIGLAKLQLFPVHVATGPADLNLPGLKNMLPLMSSGRDDIVDIICSSQKVHNMEFKNFHRAGFIVLVFFGGLLIIVPTIVTTFIVWRWRDRKDVLAWTSYGQLQLLRMATEGAGVQGWQGCNDDVPFQESRIASVGSLEFSESSPPHPKWVRINQEMVSNESAEHMI</sequence>
<comment type="caution">
    <text evidence="2">The sequence shown here is derived from an EMBL/GenBank/DDBJ whole genome shotgun (WGS) entry which is preliminary data.</text>
</comment>
<dbReference type="Proteomes" id="UP000766486">
    <property type="component" value="Unassembled WGS sequence"/>
</dbReference>
<evidence type="ECO:0000313" key="3">
    <source>
        <dbReference type="Proteomes" id="UP000766486"/>
    </source>
</evidence>
<evidence type="ECO:0000256" key="1">
    <source>
        <dbReference type="SAM" id="Phobius"/>
    </source>
</evidence>
<name>A0ABY6UKG4_BIOOC</name>
<accession>A0ABY6UKG4</accession>
<dbReference type="EMBL" id="CABFNS010000820">
    <property type="protein sequence ID" value="VUC30471.1"/>
    <property type="molecule type" value="Genomic_DNA"/>
</dbReference>
<feature type="transmembrane region" description="Helical" evidence="1">
    <location>
        <begin position="44"/>
        <end position="66"/>
    </location>
</feature>
<keyword evidence="1" id="KW-1133">Transmembrane helix</keyword>
<protein>
    <submittedName>
        <fullName evidence="2">Uncharacterized protein</fullName>
    </submittedName>
</protein>
<evidence type="ECO:0000313" key="2">
    <source>
        <dbReference type="EMBL" id="VUC30471.1"/>
    </source>
</evidence>
<keyword evidence="1" id="KW-0812">Transmembrane</keyword>
<proteinExistence type="predicted"/>
<feature type="transmembrane region" description="Helical" evidence="1">
    <location>
        <begin position="568"/>
        <end position="593"/>
    </location>
</feature>
<gene>
    <name evidence="2" type="ORF">CLO192961_LOCUS287452</name>
</gene>